<dbReference type="Proteomes" id="UP000799444">
    <property type="component" value="Unassembled WGS sequence"/>
</dbReference>
<dbReference type="EMBL" id="ML996099">
    <property type="protein sequence ID" value="KAF2740568.1"/>
    <property type="molecule type" value="Genomic_DNA"/>
</dbReference>
<evidence type="ECO:0000313" key="4">
    <source>
        <dbReference type="Proteomes" id="UP000799444"/>
    </source>
</evidence>
<reference evidence="3" key="1">
    <citation type="journal article" date="2020" name="Stud. Mycol.">
        <title>101 Dothideomycetes genomes: a test case for predicting lifestyles and emergence of pathogens.</title>
        <authorList>
            <person name="Haridas S."/>
            <person name="Albert R."/>
            <person name="Binder M."/>
            <person name="Bloem J."/>
            <person name="Labutti K."/>
            <person name="Salamov A."/>
            <person name="Andreopoulos B."/>
            <person name="Baker S."/>
            <person name="Barry K."/>
            <person name="Bills G."/>
            <person name="Bluhm B."/>
            <person name="Cannon C."/>
            <person name="Castanera R."/>
            <person name="Culley D."/>
            <person name="Daum C."/>
            <person name="Ezra D."/>
            <person name="Gonzalez J."/>
            <person name="Henrissat B."/>
            <person name="Kuo A."/>
            <person name="Liang C."/>
            <person name="Lipzen A."/>
            <person name="Lutzoni F."/>
            <person name="Magnuson J."/>
            <person name="Mondo S."/>
            <person name="Nolan M."/>
            <person name="Ohm R."/>
            <person name="Pangilinan J."/>
            <person name="Park H.-J."/>
            <person name="Ramirez L."/>
            <person name="Alfaro M."/>
            <person name="Sun H."/>
            <person name="Tritt A."/>
            <person name="Yoshinaga Y."/>
            <person name="Zwiers L.-H."/>
            <person name="Turgeon B."/>
            <person name="Goodwin S."/>
            <person name="Spatafora J."/>
            <person name="Crous P."/>
            <person name="Grigoriev I."/>
        </authorList>
    </citation>
    <scope>NUCLEOTIDE SEQUENCE</scope>
    <source>
        <strain evidence="3">CBS 125425</strain>
    </source>
</reference>
<keyword evidence="4" id="KW-1185">Reference proteome</keyword>
<feature type="compositionally biased region" description="Polar residues" evidence="1">
    <location>
        <begin position="36"/>
        <end position="47"/>
    </location>
</feature>
<dbReference type="AlphaFoldDB" id="A0A9P4R7B0"/>
<feature type="region of interest" description="Disordered" evidence="1">
    <location>
        <begin position="1"/>
        <end position="47"/>
    </location>
</feature>
<dbReference type="PANTHER" id="PTHR33112:SF12">
    <property type="entry name" value="HETEROKARYON INCOMPATIBILITY DOMAIN-CONTAINING PROTEIN"/>
    <property type="match status" value="1"/>
</dbReference>
<name>A0A9P4R7B0_9PLEO</name>
<accession>A0A9P4R7B0</accession>
<feature type="compositionally biased region" description="Polar residues" evidence="1">
    <location>
        <begin position="1"/>
        <end position="19"/>
    </location>
</feature>
<organism evidence="3 4">
    <name type="scientific">Polyplosphaeria fusca</name>
    <dbReference type="NCBI Taxonomy" id="682080"/>
    <lineage>
        <taxon>Eukaryota</taxon>
        <taxon>Fungi</taxon>
        <taxon>Dikarya</taxon>
        <taxon>Ascomycota</taxon>
        <taxon>Pezizomycotina</taxon>
        <taxon>Dothideomycetes</taxon>
        <taxon>Pleosporomycetidae</taxon>
        <taxon>Pleosporales</taxon>
        <taxon>Tetraplosphaeriaceae</taxon>
        <taxon>Polyplosphaeria</taxon>
    </lineage>
</organism>
<protein>
    <submittedName>
        <fullName evidence="3">HET-domain-containing protein</fullName>
    </submittedName>
</protein>
<gene>
    <name evidence="3" type="ORF">EJ04DRAFT_597503</name>
</gene>
<evidence type="ECO:0000256" key="1">
    <source>
        <dbReference type="SAM" id="MobiDB-lite"/>
    </source>
</evidence>
<dbReference type="OrthoDB" id="5135333at2759"/>
<dbReference type="InterPro" id="IPR010730">
    <property type="entry name" value="HET"/>
</dbReference>
<evidence type="ECO:0000259" key="2">
    <source>
        <dbReference type="Pfam" id="PF06985"/>
    </source>
</evidence>
<feature type="domain" description="Heterokaryon incompatibility" evidence="2">
    <location>
        <begin position="319"/>
        <end position="466"/>
    </location>
</feature>
<dbReference type="PANTHER" id="PTHR33112">
    <property type="entry name" value="DOMAIN PROTEIN, PUTATIVE-RELATED"/>
    <property type="match status" value="1"/>
</dbReference>
<dbReference type="Pfam" id="PF06985">
    <property type="entry name" value="HET"/>
    <property type="match status" value="1"/>
</dbReference>
<evidence type="ECO:0000313" key="3">
    <source>
        <dbReference type="EMBL" id="KAF2740568.1"/>
    </source>
</evidence>
<proteinExistence type="predicted"/>
<comment type="caution">
    <text evidence="3">The sequence shown here is derived from an EMBL/GenBank/DDBJ whole genome shotgun (WGS) entry which is preliminary data.</text>
</comment>
<sequence>MSSTTRDAINSPAISTLSQRRSRQPPKLTFGRAPRSVSSTVDDVHGPSSQCGICSGSLSQNPSLCSDCQIWNDAYHVFRCLRDTSDWDDFQEPNLAELLERDGCILCRYVASSIVTRFQLPDGENREQLLAVSVRNFGPYCLGMEALDAVDPTHLDKLGRQRISNEDMRLDSALDPKYRAPSEEERTLRTVIYLVITAPLGSKPGQFDSQIDIATENSRGFSTTRSLSGDGPALLQPSIGLQLDLSYGKSSKCLLTAQSWERPYIDLQMVTRWLETCRLDHGAKCERKDDSGAVPQGFRAIDTHHLRVVELPNSPTLDYAALSYTWGPSGADELQLERSNLRALSSDRSLERFGGIPDLILDAIHLCRSLGRRYLWVDRLCIVQDDGPFKSSQIQAMDKIYSLADFTIVCAVPPSIGLPGVPNRPRRVPWWNHTRRFHNKMRFVGDNFKDTVLGSFWNTRGWTFQERLLSRRAIYITEFQVYFMCIRAERQEDIGEFAARINPWALERFDHYMATVPDFTSRNLSFPSDILNAFTGIGNRFAEAQGAALTWGLPEKYFAQALLWEPRDKAIRREETPNIPSWSWAAWKGPIRYDPNSRVEKLDIGTLVRFFFQDPTKGLRPVNNDEVWFFTRLSVVLTQGSLPDVDALYPEKKYMPPAKESTKAWKDCPHNPWVMAQHNLDEAEAVRASHHPGSLLFTTTLAKVLLKERVLRDRDTDTTFITLDIQDQNMNVVGEIARLHRSWAETNINLSQPHEIIVLAAGIVSMPFRFAQTHSTQHVSGETREPDAKSEPWYLQIMLIQRNAATDLAQRLGIGVVEMRAWKQCTPEWRTIILVSARQRREAPLDFSNIWRWANQFKTLGGGQIPLHRLDAWCGCEVGANWLLKSGIESPVQLHRTVAALSNLAIAWDDSKQRRLLLHTSQIYQL</sequence>